<keyword evidence="2" id="KW-0378">Hydrolase</keyword>
<dbReference type="SUPFAM" id="SSF53187">
    <property type="entry name" value="Zn-dependent exopeptidases"/>
    <property type="match status" value="1"/>
</dbReference>
<dbReference type="Gene3D" id="3.40.630.10">
    <property type="entry name" value="Zn peptidases"/>
    <property type="match status" value="1"/>
</dbReference>
<dbReference type="InterPro" id="IPR002933">
    <property type="entry name" value="Peptidase_M20"/>
</dbReference>
<keyword evidence="6" id="KW-0121">Carboxypeptidase</keyword>
<dbReference type="Gene3D" id="3.30.70.360">
    <property type="match status" value="1"/>
</dbReference>
<dbReference type="GO" id="GO:0046872">
    <property type="term" value="F:metal ion binding"/>
    <property type="evidence" value="ECO:0007669"/>
    <property type="project" value="UniProtKB-KW"/>
</dbReference>
<dbReference type="EMBL" id="CP029551">
    <property type="protein sequence ID" value="AWN35460.1"/>
    <property type="molecule type" value="Genomic_DNA"/>
</dbReference>
<evidence type="ECO:0000313" key="7">
    <source>
        <dbReference type="Proteomes" id="UP000246058"/>
    </source>
</evidence>
<dbReference type="GO" id="GO:0004180">
    <property type="term" value="F:carboxypeptidase activity"/>
    <property type="evidence" value="ECO:0007669"/>
    <property type="project" value="UniProtKB-KW"/>
</dbReference>
<evidence type="ECO:0000256" key="1">
    <source>
        <dbReference type="ARBA" id="ARBA00022723"/>
    </source>
</evidence>
<evidence type="ECO:0000313" key="6">
    <source>
        <dbReference type="EMBL" id="AWN35460.1"/>
    </source>
</evidence>
<dbReference type="InterPro" id="IPR050072">
    <property type="entry name" value="Peptidase_M20A"/>
</dbReference>
<reference evidence="6 7" key="1">
    <citation type="submission" date="2018-05" db="EMBL/GenBank/DDBJ databases">
        <title>Complete Genome Sequence of Methylobacterium sp. 17Sr1-43.</title>
        <authorList>
            <person name="Srinivasan S."/>
        </authorList>
    </citation>
    <scope>NUCLEOTIDE SEQUENCE [LARGE SCALE GENOMIC DNA]</scope>
    <source>
        <strain evidence="6 7">17Sr1-43</strain>
    </source>
</reference>
<dbReference type="InterPro" id="IPR011650">
    <property type="entry name" value="Peptidase_M20_dimer"/>
</dbReference>
<keyword evidence="4" id="KW-0732">Signal</keyword>
<evidence type="ECO:0000259" key="5">
    <source>
        <dbReference type="Pfam" id="PF07687"/>
    </source>
</evidence>
<dbReference type="RefSeq" id="WP_109950581.1">
    <property type="nucleotide sequence ID" value="NZ_CP029551.1"/>
</dbReference>
<dbReference type="AlphaFoldDB" id="A0A2U8VPI5"/>
<sequence>MTRRLALAALALLPLAAAPAAAAEPDPTVLAAVKAQDKPLRATLAEIVNVDTGTGQVPGLNTVEAILRTRLETLGATVETRPAPAFGGNTLIGRIKGSGTAKLMLLVHYDTVFGEGEAGKRPYTERDGRAYGPGVADAKAGIAMILHTLAALQQMRFTGFGEITVVFNPDEERGSRGSRDVIREVAAGQDAVLSFEPTFADEAVDAATIATKGINYASLTVKGRSAHAGGAPESGRNAVTELAHQLLQLQDLGDKPKGTSLNWTVVSGGTKPNIIPDQAKAEGDMRYFEASEYDRVLEQARKITETHRVPDTQVTFELAKGRPPLPVNSATRTLGEAAQAIYREVGGDLKLVEIGGGTDAAYAFQPDSPAKPVVLESLGVVGGRYHSPDEFAVLDSLTPRLYLATRLVMQLSGKAAR</sequence>
<dbReference type="NCBIfam" id="NF004788">
    <property type="entry name" value="PRK06133.1"/>
    <property type="match status" value="1"/>
</dbReference>
<feature type="domain" description="Peptidase M20 dimerisation" evidence="5">
    <location>
        <begin position="209"/>
        <end position="309"/>
    </location>
</feature>
<evidence type="ECO:0000256" key="2">
    <source>
        <dbReference type="ARBA" id="ARBA00022801"/>
    </source>
</evidence>
<feature type="active site" evidence="3">
    <location>
        <position position="110"/>
    </location>
</feature>
<name>A0A2U8VPI5_9HYPH</name>
<evidence type="ECO:0000256" key="4">
    <source>
        <dbReference type="SAM" id="SignalP"/>
    </source>
</evidence>
<organism evidence="6 7">
    <name type="scientific">Methylobacterium radiodurans</name>
    <dbReference type="NCBI Taxonomy" id="2202828"/>
    <lineage>
        <taxon>Bacteria</taxon>
        <taxon>Pseudomonadati</taxon>
        <taxon>Pseudomonadota</taxon>
        <taxon>Alphaproteobacteria</taxon>
        <taxon>Hyphomicrobiales</taxon>
        <taxon>Methylobacteriaceae</taxon>
        <taxon>Methylobacterium</taxon>
    </lineage>
</organism>
<feature type="chain" id="PRO_5015858639" evidence="4">
    <location>
        <begin position="23"/>
        <end position="417"/>
    </location>
</feature>
<evidence type="ECO:0000256" key="3">
    <source>
        <dbReference type="PIRSR" id="PIRSR037238-1"/>
    </source>
</evidence>
<keyword evidence="6" id="KW-0645">Protease</keyword>
<dbReference type="Proteomes" id="UP000246058">
    <property type="component" value="Chromosome"/>
</dbReference>
<feature type="signal peptide" evidence="4">
    <location>
        <begin position="1"/>
        <end position="22"/>
    </location>
</feature>
<proteinExistence type="predicted"/>
<keyword evidence="1" id="KW-0479">Metal-binding</keyword>
<dbReference type="InterPro" id="IPR017150">
    <property type="entry name" value="Pept_M20_glutamate_carboxypep"/>
</dbReference>
<dbReference type="OrthoDB" id="9776600at2"/>
<keyword evidence="7" id="KW-1185">Reference proteome</keyword>
<dbReference type="PIRSF" id="PIRSF037238">
    <property type="entry name" value="Carboxypeptidase_G2"/>
    <property type="match status" value="1"/>
</dbReference>
<dbReference type="PANTHER" id="PTHR43808">
    <property type="entry name" value="ACETYLORNITHINE DEACETYLASE"/>
    <property type="match status" value="1"/>
</dbReference>
<dbReference type="Pfam" id="PF01546">
    <property type="entry name" value="Peptidase_M20"/>
    <property type="match status" value="1"/>
</dbReference>
<dbReference type="PANTHER" id="PTHR43808:SF10">
    <property type="entry name" value="BLL3749 PROTEIN"/>
    <property type="match status" value="1"/>
</dbReference>
<feature type="active site" description="Proton acceptor" evidence="3">
    <location>
        <position position="171"/>
    </location>
</feature>
<dbReference type="KEGG" id="meti:DK427_06715"/>
<dbReference type="InterPro" id="IPR036264">
    <property type="entry name" value="Bact_exopeptidase_dim_dom"/>
</dbReference>
<gene>
    <name evidence="6" type="ORF">DK427_06715</name>
</gene>
<protein>
    <submittedName>
        <fullName evidence="6">Glutamate carboxypeptidase</fullName>
    </submittedName>
</protein>
<dbReference type="SUPFAM" id="SSF55031">
    <property type="entry name" value="Bacterial exopeptidase dimerisation domain"/>
    <property type="match status" value="1"/>
</dbReference>
<accession>A0A2U8VPI5</accession>
<dbReference type="CDD" id="cd03885">
    <property type="entry name" value="M20_CPDG2"/>
    <property type="match status" value="1"/>
</dbReference>
<dbReference type="Pfam" id="PF07687">
    <property type="entry name" value="M20_dimer"/>
    <property type="match status" value="1"/>
</dbReference>